<dbReference type="Pfam" id="PF19698">
    <property type="entry name" value="DUF6197"/>
    <property type="match status" value="1"/>
</dbReference>
<evidence type="ECO:0000313" key="1">
    <source>
        <dbReference type="EMBL" id="MBY8877472.1"/>
    </source>
</evidence>
<dbReference type="Proteomes" id="UP000778578">
    <property type="component" value="Unassembled WGS sequence"/>
</dbReference>
<dbReference type="EMBL" id="JAINZZ010000006">
    <property type="protein sequence ID" value="MBY8877472.1"/>
    <property type="molecule type" value="Genomic_DNA"/>
</dbReference>
<dbReference type="RefSeq" id="WP_222961637.1">
    <property type="nucleotide sequence ID" value="NZ_JAINZZ010000006.1"/>
</dbReference>
<keyword evidence="2" id="KW-1185">Reference proteome</keyword>
<accession>A0ABS7Q644</accession>
<comment type="caution">
    <text evidence="1">The sequence shown here is derived from an EMBL/GenBank/DDBJ whole genome shotgun (WGS) entry which is preliminary data.</text>
</comment>
<reference evidence="1 2" key="1">
    <citation type="submission" date="2021-08" db="EMBL/GenBank/DDBJ databases">
        <title>WGS of actinomycetes from Thailand.</title>
        <authorList>
            <person name="Thawai C."/>
        </authorList>
    </citation>
    <scope>NUCLEOTIDE SEQUENCE [LARGE SCALE GENOMIC DNA]</scope>
    <source>
        <strain evidence="1 2">PLK6-54</strain>
    </source>
</reference>
<dbReference type="InterPro" id="IPR045677">
    <property type="entry name" value="DUF6197"/>
</dbReference>
<proteinExistence type="predicted"/>
<organism evidence="1 2">
    <name type="scientific">Actinacidiphila acidipaludis</name>
    <dbReference type="NCBI Taxonomy" id="2873382"/>
    <lineage>
        <taxon>Bacteria</taxon>
        <taxon>Bacillati</taxon>
        <taxon>Actinomycetota</taxon>
        <taxon>Actinomycetes</taxon>
        <taxon>Kitasatosporales</taxon>
        <taxon>Streptomycetaceae</taxon>
        <taxon>Actinacidiphila</taxon>
    </lineage>
</organism>
<sequence length="207" mass="22212">MNQTTIRPTGEGSDFPALGADLIRDIENYLATQHPQPLAAHRLVTATTDQLVRDALAALPPAPAGDPAGMSLPGGLWRVLPDRLLSLHPARRGEAVARLRITPAQHLDLTALVLERWGWAQTGERLRTCGGRRCILGAQRTVFLLGYGTEDTATAAGDHINNVLRARGIVQPYPRWNEHPHVSGEQALAVVRAAALVARGGTRGADT</sequence>
<protein>
    <submittedName>
        <fullName evidence="1">Uncharacterized protein</fullName>
    </submittedName>
</protein>
<evidence type="ECO:0000313" key="2">
    <source>
        <dbReference type="Proteomes" id="UP000778578"/>
    </source>
</evidence>
<gene>
    <name evidence="1" type="ORF">K7862_07460</name>
</gene>
<name>A0ABS7Q644_9ACTN</name>